<dbReference type="Proteomes" id="UP001171751">
    <property type="component" value="Unassembled WGS sequence"/>
</dbReference>
<dbReference type="Pfam" id="PF18075">
    <property type="entry name" value="FtsX_ECD"/>
    <property type="match status" value="1"/>
</dbReference>
<keyword evidence="5 10" id="KW-0132">Cell division</keyword>
<evidence type="ECO:0000259" key="12">
    <source>
        <dbReference type="Pfam" id="PF02687"/>
    </source>
</evidence>
<protein>
    <recommendedName>
        <fullName evidence="3 10">Cell division protein FtsX</fullName>
    </recommendedName>
</protein>
<dbReference type="AlphaFoldDB" id="A0AA43UCB2"/>
<keyword evidence="15" id="KW-1185">Reference proteome</keyword>
<dbReference type="EMBL" id="JAUNQW010000009">
    <property type="protein sequence ID" value="MDO5457355.1"/>
    <property type="molecule type" value="Genomic_DNA"/>
</dbReference>
<dbReference type="GO" id="GO:0051301">
    <property type="term" value="P:cell division"/>
    <property type="evidence" value="ECO:0007669"/>
    <property type="project" value="UniProtKB-KW"/>
</dbReference>
<evidence type="ECO:0000256" key="8">
    <source>
        <dbReference type="ARBA" id="ARBA00023136"/>
    </source>
</evidence>
<dbReference type="InterPro" id="IPR004513">
    <property type="entry name" value="FtsX"/>
</dbReference>
<evidence type="ECO:0000256" key="10">
    <source>
        <dbReference type="PIRNR" id="PIRNR003097"/>
    </source>
</evidence>
<feature type="domain" description="FtsX extracellular" evidence="13">
    <location>
        <begin position="59"/>
        <end position="150"/>
    </location>
</feature>
<evidence type="ECO:0000256" key="2">
    <source>
        <dbReference type="ARBA" id="ARBA00007379"/>
    </source>
</evidence>
<dbReference type="InterPro" id="IPR058204">
    <property type="entry name" value="FtsX_firmicutes-type"/>
</dbReference>
<keyword evidence="9 10" id="KW-0131">Cell cycle</keyword>
<gene>
    <name evidence="14" type="primary">ftsX</name>
    <name evidence="14" type="ORF">Q4F26_03335</name>
</gene>
<keyword evidence="8 10" id="KW-0472">Membrane</keyword>
<dbReference type="NCBIfam" id="NF038347">
    <property type="entry name" value="FtsX_Gpos"/>
    <property type="match status" value="1"/>
</dbReference>
<organism evidence="14 15">
    <name type="scientific">Atopococcus tabaci</name>
    <dbReference type="NCBI Taxonomy" id="269774"/>
    <lineage>
        <taxon>Bacteria</taxon>
        <taxon>Bacillati</taxon>
        <taxon>Bacillota</taxon>
        <taxon>Bacilli</taxon>
        <taxon>Lactobacillales</taxon>
        <taxon>Carnobacteriaceae</taxon>
        <taxon>Atopococcus</taxon>
    </lineage>
</organism>
<dbReference type="PANTHER" id="PTHR47755">
    <property type="entry name" value="CELL DIVISION PROTEIN FTSX"/>
    <property type="match status" value="1"/>
</dbReference>
<dbReference type="PANTHER" id="PTHR47755:SF1">
    <property type="entry name" value="CELL DIVISION PROTEIN FTSX"/>
    <property type="match status" value="1"/>
</dbReference>
<evidence type="ECO:0000256" key="11">
    <source>
        <dbReference type="SAM" id="Phobius"/>
    </source>
</evidence>
<evidence type="ECO:0000256" key="7">
    <source>
        <dbReference type="ARBA" id="ARBA00022989"/>
    </source>
</evidence>
<dbReference type="InterPro" id="IPR040690">
    <property type="entry name" value="FtsX_ECD"/>
</dbReference>
<keyword evidence="4 10" id="KW-1003">Cell membrane</keyword>
<comment type="subcellular location">
    <subcellularLocation>
        <location evidence="1">Cell membrane</location>
        <topology evidence="1">Multi-pass membrane protein</topology>
    </subcellularLocation>
</comment>
<feature type="transmembrane region" description="Helical" evidence="11">
    <location>
        <begin position="21"/>
        <end position="46"/>
    </location>
</feature>
<keyword evidence="6 11" id="KW-0812">Transmembrane</keyword>
<accession>A0AA43UCB2</accession>
<evidence type="ECO:0000256" key="9">
    <source>
        <dbReference type="ARBA" id="ARBA00023306"/>
    </source>
</evidence>
<reference evidence="14" key="1">
    <citation type="submission" date="2023-07" db="EMBL/GenBank/DDBJ databases">
        <title>Between Cages and Wild: Unraveling the Impact of Captivity on Animal Microbiomes and Antimicrobial Resistance.</title>
        <authorList>
            <person name="Schmartz G.P."/>
            <person name="Rehner J."/>
            <person name="Schuff M.J."/>
            <person name="Becker S.L."/>
            <person name="Kravczyk M."/>
            <person name="Gurevich A."/>
            <person name="Francke R."/>
            <person name="Mueller R."/>
            <person name="Keller V."/>
            <person name="Keller A."/>
        </authorList>
    </citation>
    <scope>NUCLEOTIDE SEQUENCE</scope>
    <source>
        <strain evidence="14">S39M_St_73</strain>
    </source>
</reference>
<feature type="transmembrane region" description="Helical" evidence="11">
    <location>
        <begin position="224"/>
        <end position="245"/>
    </location>
</feature>
<comment type="caution">
    <text evidence="14">The sequence shown here is derived from an EMBL/GenBank/DDBJ whole genome shotgun (WGS) entry which is preliminary data.</text>
</comment>
<evidence type="ECO:0000256" key="5">
    <source>
        <dbReference type="ARBA" id="ARBA00022618"/>
    </source>
</evidence>
<evidence type="ECO:0000256" key="1">
    <source>
        <dbReference type="ARBA" id="ARBA00004651"/>
    </source>
</evidence>
<feature type="transmembrane region" description="Helical" evidence="11">
    <location>
        <begin position="265"/>
        <end position="286"/>
    </location>
</feature>
<feature type="transmembrane region" description="Helical" evidence="11">
    <location>
        <begin position="167"/>
        <end position="186"/>
    </location>
</feature>
<name>A0AA43UCB2_9LACT</name>
<dbReference type="PIRSF" id="PIRSF003097">
    <property type="entry name" value="FtsX"/>
    <property type="match status" value="1"/>
</dbReference>
<evidence type="ECO:0000256" key="4">
    <source>
        <dbReference type="ARBA" id="ARBA00022475"/>
    </source>
</evidence>
<dbReference type="GO" id="GO:0005886">
    <property type="term" value="C:plasma membrane"/>
    <property type="evidence" value="ECO:0007669"/>
    <property type="project" value="UniProtKB-SubCell"/>
</dbReference>
<evidence type="ECO:0000313" key="15">
    <source>
        <dbReference type="Proteomes" id="UP001171751"/>
    </source>
</evidence>
<sequence>MKPRTFFRHIRQGFQNVGRNFLMSLASITAVAITLFIVGGFTALLFNANKIADDIANDVTIRTSIDLAADDADMDSLEKEILSLEQVESVEFSSKEQELEYIQATYGETYDVFEGDENPLRNVFVVSTYEPEQTNAAAEAIEDLAYVSEVNYGGATTDRLFNFVDNFQMIGLIAAALLLVLAYFLISNTVRMTIAARKDEITIMRLVGATKSYIRWPYIIEGKIIGIIGALLPFAAIILAYEYIYTRSQPFFASANYSMIPPTPFLMYLGAGMLIFGVLIGTLSSIQSMSKYLKI</sequence>
<keyword evidence="7 11" id="KW-1133">Transmembrane helix</keyword>
<comment type="function">
    <text evidence="10">Part of the ABC transporter FtsEX involved in asymmetric cellular division facilitating the initiation of sporulation.</text>
</comment>
<feature type="domain" description="ABC3 transporter permease C-terminal" evidence="12">
    <location>
        <begin position="173"/>
        <end position="291"/>
    </location>
</feature>
<comment type="similarity">
    <text evidence="2 10">Belongs to the ABC-4 integral membrane protein family. FtsX subfamily.</text>
</comment>
<evidence type="ECO:0000256" key="6">
    <source>
        <dbReference type="ARBA" id="ARBA00022692"/>
    </source>
</evidence>
<proteinExistence type="inferred from homology"/>
<evidence type="ECO:0000313" key="14">
    <source>
        <dbReference type="EMBL" id="MDO5457355.1"/>
    </source>
</evidence>
<dbReference type="Pfam" id="PF02687">
    <property type="entry name" value="FtsX"/>
    <property type="match status" value="1"/>
</dbReference>
<evidence type="ECO:0000259" key="13">
    <source>
        <dbReference type="Pfam" id="PF18075"/>
    </source>
</evidence>
<evidence type="ECO:0000256" key="3">
    <source>
        <dbReference type="ARBA" id="ARBA00021907"/>
    </source>
</evidence>
<dbReference type="InterPro" id="IPR003838">
    <property type="entry name" value="ABC3_permease_C"/>
</dbReference>
<dbReference type="Gene3D" id="3.30.70.3040">
    <property type="match status" value="1"/>
</dbReference>